<reference evidence="3 4" key="1">
    <citation type="submission" date="2015-01" db="EMBL/GenBank/DDBJ databases">
        <title>Evolution of Trichinella species and genotypes.</title>
        <authorList>
            <person name="Korhonen P.K."/>
            <person name="Edoardo P."/>
            <person name="Giuseppe L.R."/>
            <person name="Gasser R.B."/>
        </authorList>
    </citation>
    <scope>NUCLEOTIDE SEQUENCE [LARGE SCALE GENOMIC DNA]</scope>
    <source>
        <strain evidence="3">ISS1029</strain>
    </source>
</reference>
<evidence type="ECO:0000313" key="4">
    <source>
        <dbReference type="Proteomes" id="UP000055024"/>
    </source>
</evidence>
<evidence type="ECO:0000313" key="3">
    <source>
        <dbReference type="EMBL" id="KRY97384.1"/>
    </source>
</evidence>
<feature type="non-terminal residue" evidence="3">
    <location>
        <position position="83"/>
    </location>
</feature>
<keyword evidence="2" id="KW-0732">Signal</keyword>
<name>A0A0V1GGJ0_9BILA</name>
<evidence type="ECO:0000256" key="2">
    <source>
        <dbReference type="SAM" id="SignalP"/>
    </source>
</evidence>
<dbReference type="Proteomes" id="UP000055024">
    <property type="component" value="Unassembled WGS sequence"/>
</dbReference>
<feature type="region of interest" description="Disordered" evidence="1">
    <location>
        <begin position="27"/>
        <end position="60"/>
    </location>
</feature>
<comment type="caution">
    <text evidence="3">The sequence shown here is derived from an EMBL/GenBank/DDBJ whole genome shotgun (WGS) entry which is preliminary data.</text>
</comment>
<feature type="compositionally biased region" description="Basic and acidic residues" evidence="1">
    <location>
        <begin position="38"/>
        <end position="52"/>
    </location>
</feature>
<sequence length="83" mass="9436">MSMFVVGITAAAVTLASNHLTHLPVGQTKRYSKKQKKKIDNSTHAKHNEELQRKHRWSGHNGRAFVQLSAKNEIKKMVVDPFQ</sequence>
<feature type="chain" id="PRO_5006878518" evidence="2">
    <location>
        <begin position="17"/>
        <end position="83"/>
    </location>
</feature>
<dbReference type="AlphaFoldDB" id="A0A0V1GGJ0"/>
<evidence type="ECO:0000256" key="1">
    <source>
        <dbReference type="SAM" id="MobiDB-lite"/>
    </source>
</evidence>
<protein>
    <submittedName>
        <fullName evidence="3">Uncharacterized protein</fullName>
    </submittedName>
</protein>
<organism evidence="3 4">
    <name type="scientific">Trichinella zimbabwensis</name>
    <dbReference type="NCBI Taxonomy" id="268475"/>
    <lineage>
        <taxon>Eukaryota</taxon>
        <taxon>Metazoa</taxon>
        <taxon>Ecdysozoa</taxon>
        <taxon>Nematoda</taxon>
        <taxon>Enoplea</taxon>
        <taxon>Dorylaimia</taxon>
        <taxon>Trichinellida</taxon>
        <taxon>Trichinellidae</taxon>
        <taxon>Trichinella</taxon>
    </lineage>
</organism>
<keyword evidence="4" id="KW-1185">Reference proteome</keyword>
<feature type="signal peptide" evidence="2">
    <location>
        <begin position="1"/>
        <end position="16"/>
    </location>
</feature>
<proteinExistence type="predicted"/>
<dbReference type="EMBL" id="JYDP01002092">
    <property type="protein sequence ID" value="KRY97384.1"/>
    <property type="molecule type" value="Genomic_DNA"/>
</dbReference>
<accession>A0A0V1GGJ0</accession>
<gene>
    <name evidence="3" type="ORF">T11_5707</name>
</gene>